<comment type="caution">
    <text evidence="13">The sequence shown here is derived from an EMBL/GenBank/DDBJ whole genome shotgun (WGS) entry which is preliminary data.</text>
</comment>
<keyword evidence="6 11" id="KW-0472">Membrane</keyword>
<feature type="transmembrane region" description="Helical" evidence="11">
    <location>
        <begin position="277"/>
        <end position="302"/>
    </location>
</feature>
<evidence type="ECO:0000256" key="10">
    <source>
        <dbReference type="ARBA" id="ARBA00023319"/>
    </source>
</evidence>
<feature type="non-terminal residue" evidence="13">
    <location>
        <position position="1"/>
    </location>
</feature>
<evidence type="ECO:0000259" key="12">
    <source>
        <dbReference type="PROSITE" id="PS50835"/>
    </source>
</evidence>
<dbReference type="Gene3D" id="2.60.40.10">
    <property type="entry name" value="Immunoglobulins"/>
    <property type="match status" value="1"/>
</dbReference>
<feature type="domain" description="Ig-like" evidence="12">
    <location>
        <begin position="175"/>
        <end position="259"/>
    </location>
</feature>
<dbReference type="InterPro" id="IPR007110">
    <property type="entry name" value="Ig-like_dom"/>
</dbReference>
<proteinExistence type="predicted"/>
<evidence type="ECO:0000256" key="11">
    <source>
        <dbReference type="SAM" id="Phobius"/>
    </source>
</evidence>
<evidence type="ECO:0000256" key="3">
    <source>
        <dbReference type="ARBA" id="ARBA00022692"/>
    </source>
</evidence>
<dbReference type="InterPro" id="IPR013162">
    <property type="entry name" value="CD80_C2-set"/>
</dbReference>
<dbReference type="InterPro" id="IPR013783">
    <property type="entry name" value="Ig-like_fold"/>
</dbReference>
<name>A0AAD8C9X8_BIOPF</name>
<keyword evidence="10" id="KW-0393">Immunoglobulin domain</keyword>
<evidence type="ECO:0000256" key="8">
    <source>
        <dbReference type="ARBA" id="ARBA00023170"/>
    </source>
</evidence>
<keyword evidence="4" id="KW-0732">Signal</keyword>
<keyword evidence="9" id="KW-0325">Glycoprotein</keyword>
<dbReference type="GO" id="GO:0009897">
    <property type="term" value="C:external side of plasma membrane"/>
    <property type="evidence" value="ECO:0007669"/>
    <property type="project" value="TreeGrafter"/>
</dbReference>
<keyword evidence="5 11" id="KW-1133">Transmembrane helix</keyword>
<evidence type="ECO:0000313" key="14">
    <source>
        <dbReference type="Proteomes" id="UP001233172"/>
    </source>
</evidence>
<dbReference type="AlphaFoldDB" id="A0AAD8C9X8"/>
<evidence type="ECO:0000256" key="1">
    <source>
        <dbReference type="ARBA" id="ARBA00004251"/>
    </source>
</evidence>
<dbReference type="SMART" id="SM00409">
    <property type="entry name" value="IG"/>
    <property type="match status" value="2"/>
</dbReference>
<organism evidence="13 14">
    <name type="scientific">Biomphalaria pfeifferi</name>
    <name type="common">Bloodfluke planorb</name>
    <name type="synonym">Freshwater snail</name>
    <dbReference type="NCBI Taxonomy" id="112525"/>
    <lineage>
        <taxon>Eukaryota</taxon>
        <taxon>Metazoa</taxon>
        <taxon>Spiralia</taxon>
        <taxon>Lophotrochozoa</taxon>
        <taxon>Mollusca</taxon>
        <taxon>Gastropoda</taxon>
        <taxon>Heterobranchia</taxon>
        <taxon>Euthyneura</taxon>
        <taxon>Panpulmonata</taxon>
        <taxon>Hygrophila</taxon>
        <taxon>Lymnaeoidea</taxon>
        <taxon>Planorbidae</taxon>
        <taxon>Biomphalaria</taxon>
    </lineage>
</organism>
<evidence type="ECO:0000256" key="2">
    <source>
        <dbReference type="ARBA" id="ARBA00022475"/>
    </source>
</evidence>
<reference evidence="13" key="1">
    <citation type="journal article" date="2023" name="PLoS Negl. Trop. Dis.">
        <title>A genome sequence for Biomphalaria pfeifferi, the major vector snail for the human-infecting parasite Schistosoma mansoni.</title>
        <authorList>
            <person name="Bu L."/>
            <person name="Lu L."/>
            <person name="Laidemitt M.R."/>
            <person name="Zhang S.M."/>
            <person name="Mutuku M."/>
            <person name="Mkoji G."/>
            <person name="Steinauer M."/>
            <person name="Loker E.S."/>
        </authorList>
    </citation>
    <scope>NUCLEOTIDE SEQUENCE</scope>
    <source>
        <strain evidence="13">KasaAsao</strain>
    </source>
</reference>
<evidence type="ECO:0000256" key="5">
    <source>
        <dbReference type="ARBA" id="ARBA00022989"/>
    </source>
</evidence>
<reference evidence="13" key="2">
    <citation type="submission" date="2023-04" db="EMBL/GenBank/DDBJ databases">
        <authorList>
            <person name="Bu L."/>
            <person name="Lu L."/>
            <person name="Laidemitt M.R."/>
            <person name="Zhang S.M."/>
            <person name="Mutuku M."/>
            <person name="Mkoji G."/>
            <person name="Steinauer M."/>
            <person name="Loker E.S."/>
        </authorList>
    </citation>
    <scope>NUCLEOTIDE SEQUENCE</scope>
    <source>
        <strain evidence="13">KasaAsao</strain>
        <tissue evidence="13">Whole Snail</tissue>
    </source>
</reference>
<comment type="subcellular location">
    <subcellularLocation>
        <location evidence="1">Cell membrane</location>
        <topology evidence="1">Single-pass type I membrane protein</topology>
    </subcellularLocation>
</comment>
<keyword evidence="3 11" id="KW-0812">Transmembrane</keyword>
<dbReference type="InterPro" id="IPR051713">
    <property type="entry name" value="T-cell_Activation_Regulation"/>
</dbReference>
<gene>
    <name evidence="13" type="ORF">Bpfe_001267</name>
</gene>
<dbReference type="PANTHER" id="PTHR25466:SF14">
    <property type="entry name" value="BUTYROPHILIN SUBFAMILY 2 MEMBER A2-LIKE-RELATED"/>
    <property type="match status" value="1"/>
</dbReference>
<sequence>VRPIVNSTQHDIGDTFFIVCDISRFSNLTDPFGRHDIGEMSLHRKTFETLTPITLVTYVPNADVLYIGGEIKWNFFVKHNPRKEWIFQRIGGLDATNRSDIQINVTAINFQCSDAGEYYCRIDLPGGGLYSTSPVNITVKELRDGSGQASISDHKIQINLHNGNDSYSSYNYVEENIILTCTVTGPPSLLITWKQTAKNSTKENPATGDISSNSTYQSGCELHHYSSELDFELQETDDGNTYYCIVSNDTGEQSRENFTLRIIPAIKSTSQPESQSAVTGVFTFFVGMLLCLASAIALMYYFGIRKKRSSSQDDKPESGASVSTF</sequence>
<dbReference type="GO" id="GO:0007166">
    <property type="term" value="P:cell surface receptor signaling pathway"/>
    <property type="evidence" value="ECO:0007669"/>
    <property type="project" value="TreeGrafter"/>
</dbReference>
<evidence type="ECO:0000313" key="13">
    <source>
        <dbReference type="EMBL" id="KAK0069085.1"/>
    </source>
</evidence>
<keyword evidence="14" id="KW-1185">Reference proteome</keyword>
<accession>A0AAD8C9X8</accession>
<dbReference type="InterPro" id="IPR003599">
    <property type="entry name" value="Ig_sub"/>
</dbReference>
<dbReference type="GO" id="GO:0071222">
    <property type="term" value="P:cellular response to lipopolysaccharide"/>
    <property type="evidence" value="ECO:0007669"/>
    <property type="project" value="TreeGrafter"/>
</dbReference>
<dbReference type="Proteomes" id="UP001233172">
    <property type="component" value="Unassembled WGS sequence"/>
</dbReference>
<dbReference type="Pfam" id="PF08205">
    <property type="entry name" value="C2-set_2"/>
    <property type="match status" value="1"/>
</dbReference>
<dbReference type="PANTHER" id="PTHR25466">
    <property type="entry name" value="T-LYMPHOCYTE ACTIVATION ANTIGEN"/>
    <property type="match status" value="1"/>
</dbReference>
<evidence type="ECO:0000256" key="9">
    <source>
        <dbReference type="ARBA" id="ARBA00023180"/>
    </source>
</evidence>
<protein>
    <recommendedName>
        <fullName evidence="12">Ig-like domain-containing protein</fullName>
    </recommendedName>
</protein>
<keyword evidence="2" id="KW-1003">Cell membrane</keyword>
<dbReference type="EMBL" id="JASAOG010000003">
    <property type="protein sequence ID" value="KAK0069085.1"/>
    <property type="molecule type" value="Genomic_DNA"/>
</dbReference>
<dbReference type="InterPro" id="IPR036179">
    <property type="entry name" value="Ig-like_dom_sf"/>
</dbReference>
<dbReference type="PROSITE" id="PS50835">
    <property type="entry name" value="IG_LIKE"/>
    <property type="match status" value="1"/>
</dbReference>
<evidence type="ECO:0000256" key="6">
    <source>
        <dbReference type="ARBA" id="ARBA00023136"/>
    </source>
</evidence>
<evidence type="ECO:0000256" key="7">
    <source>
        <dbReference type="ARBA" id="ARBA00023157"/>
    </source>
</evidence>
<keyword evidence="7" id="KW-1015">Disulfide bond</keyword>
<dbReference type="GO" id="GO:0006955">
    <property type="term" value="P:immune response"/>
    <property type="evidence" value="ECO:0007669"/>
    <property type="project" value="TreeGrafter"/>
</dbReference>
<keyword evidence="8" id="KW-0675">Receptor</keyword>
<evidence type="ECO:0000256" key="4">
    <source>
        <dbReference type="ARBA" id="ARBA00022729"/>
    </source>
</evidence>
<dbReference type="SUPFAM" id="SSF48726">
    <property type="entry name" value="Immunoglobulin"/>
    <property type="match status" value="1"/>
</dbReference>